<sequence length="80" mass="9076">LRKHSNNIKNTNSGHLGIHCWDCGCSADLNNCTVIIKDFQQLTREIIEVENIVKLDEKCVSSPSLTLSKEVLFYLTAERK</sequence>
<feature type="non-terminal residue" evidence="1">
    <location>
        <position position="1"/>
    </location>
</feature>
<dbReference type="EMBL" id="GEGO01004923">
    <property type="protein sequence ID" value="JAR90481.1"/>
    <property type="molecule type" value="Transcribed_RNA"/>
</dbReference>
<evidence type="ECO:0000313" key="1">
    <source>
        <dbReference type="EMBL" id="JAR90481.1"/>
    </source>
</evidence>
<reference evidence="1" key="1">
    <citation type="journal article" date="2018" name="PLoS Negl. Trop. Dis.">
        <title>Sialome diversity of ticks revealed by RNAseq of single tick salivary glands.</title>
        <authorList>
            <person name="Perner J."/>
            <person name="Kropackova S."/>
            <person name="Kopacek P."/>
            <person name="Ribeiro J.M."/>
        </authorList>
    </citation>
    <scope>NUCLEOTIDE SEQUENCE</scope>
    <source>
        <strain evidence="1">Siblings of single egg batch collected in Ceske Budejovice</strain>
        <tissue evidence="1">Salivary glands</tissue>
    </source>
</reference>
<organism evidence="1">
    <name type="scientific">Ixodes ricinus</name>
    <name type="common">Common tick</name>
    <name type="synonym">Acarus ricinus</name>
    <dbReference type="NCBI Taxonomy" id="34613"/>
    <lineage>
        <taxon>Eukaryota</taxon>
        <taxon>Metazoa</taxon>
        <taxon>Ecdysozoa</taxon>
        <taxon>Arthropoda</taxon>
        <taxon>Chelicerata</taxon>
        <taxon>Arachnida</taxon>
        <taxon>Acari</taxon>
        <taxon>Parasitiformes</taxon>
        <taxon>Ixodida</taxon>
        <taxon>Ixodoidea</taxon>
        <taxon>Ixodidae</taxon>
        <taxon>Ixodinae</taxon>
        <taxon>Ixodes</taxon>
    </lineage>
</organism>
<protein>
    <submittedName>
        <fullName evidence="1">Putative tick transposon</fullName>
    </submittedName>
</protein>
<name>A0A147BI93_IXORI</name>
<accession>A0A147BI93</accession>
<dbReference type="AlphaFoldDB" id="A0A147BI93"/>
<proteinExistence type="predicted"/>